<dbReference type="EMBL" id="FNBW01000017">
    <property type="protein sequence ID" value="SDG43597.1"/>
    <property type="molecule type" value="Genomic_DNA"/>
</dbReference>
<organism evidence="2 3">
    <name type="scientific">Thalassobaculum litoreum DSM 18839</name>
    <dbReference type="NCBI Taxonomy" id="1123362"/>
    <lineage>
        <taxon>Bacteria</taxon>
        <taxon>Pseudomonadati</taxon>
        <taxon>Pseudomonadota</taxon>
        <taxon>Alphaproteobacteria</taxon>
        <taxon>Rhodospirillales</taxon>
        <taxon>Thalassobaculaceae</taxon>
        <taxon>Thalassobaculum</taxon>
    </lineage>
</organism>
<accession>A0A8G2BNZ9</accession>
<evidence type="ECO:0000313" key="3">
    <source>
        <dbReference type="Proteomes" id="UP000198615"/>
    </source>
</evidence>
<sequence>MTTSTDAANRRQLALDLGFRPALGRADFLVGASNAEAAAWIDCWPDWPEPARGLAIVGPAGAGKSHLAAVWQAASGAALIDAPDLTPRTVPDALGEARNAVVDRVDGGIDEPALFHLFNMVVERSGSLVILSRTPPARLEITLPDLASRLATLPVATIGLPDEALLAGVLAKHFADRQVLVRDDVIAYLVNRMERSFDAAERLADRMDRAALEGDGKISMRVARLAMADEDVSQEDMPHEDMPHEDRSRESAADDDGQ</sequence>
<evidence type="ECO:0000256" key="1">
    <source>
        <dbReference type="SAM" id="MobiDB-lite"/>
    </source>
</evidence>
<dbReference type="Gene3D" id="3.40.50.300">
    <property type="entry name" value="P-loop containing nucleotide triphosphate hydrolases"/>
    <property type="match status" value="1"/>
</dbReference>
<dbReference type="InterPro" id="IPR027417">
    <property type="entry name" value="P-loop_NTPase"/>
</dbReference>
<dbReference type="AlphaFoldDB" id="A0A8G2BNZ9"/>
<gene>
    <name evidence="2" type="ORF">SAMN05660686_04401</name>
</gene>
<dbReference type="GO" id="GO:0003688">
    <property type="term" value="F:DNA replication origin binding"/>
    <property type="evidence" value="ECO:0007669"/>
    <property type="project" value="TreeGrafter"/>
</dbReference>
<feature type="compositionally biased region" description="Basic and acidic residues" evidence="1">
    <location>
        <begin position="236"/>
        <end position="252"/>
    </location>
</feature>
<dbReference type="PANTHER" id="PTHR30050:SF5">
    <property type="entry name" value="DNAA REGULATORY INACTIVATOR HDA"/>
    <property type="match status" value="1"/>
</dbReference>
<dbReference type="SUPFAM" id="SSF52540">
    <property type="entry name" value="P-loop containing nucleoside triphosphate hydrolases"/>
    <property type="match status" value="1"/>
</dbReference>
<dbReference type="Proteomes" id="UP000198615">
    <property type="component" value="Unassembled WGS sequence"/>
</dbReference>
<dbReference type="PANTHER" id="PTHR30050">
    <property type="entry name" value="CHROMOSOMAL REPLICATION INITIATOR PROTEIN DNAA"/>
    <property type="match status" value="1"/>
</dbReference>
<dbReference type="OrthoDB" id="7390113at2"/>
<protein>
    <submittedName>
        <fullName evidence="2">DnaA protein</fullName>
    </submittedName>
</protein>
<dbReference type="GO" id="GO:0006270">
    <property type="term" value="P:DNA replication initiation"/>
    <property type="evidence" value="ECO:0007669"/>
    <property type="project" value="TreeGrafter"/>
</dbReference>
<dbReference type="RefSeq" id="WP_093153836.1">
    <property type="nucleotide sequence ID" value="NZ_FNBW01000017.1"/>
</dbReference>
<evidence type="ECO:0000313" key="2">
    <source>
        <dbReference type="EMBL" id="SDG43597.1"/>
    </source>
</evidence>
<comment type="caution">
    <text evidence="2">The sequence shown here is derived from an EMBL/GenBank/DDBJ whole genome shotgun (WGS) entry which is preliminary data.</text>
</comment>
<proteinExistence type="predicted"/>
<keyword evidence="3" id="KW-1185">Reference proteome</keyword>
<reference evidence="2 3" key="1">
    <citation type="submission" date="2016-10" db="EMBL/GenBank/DDBJ databases">
        <authorList>
            <person name="Varghese N."/>
            <person name="Submissions S."/>
        </authorList>
    </citation>
    <scope>NUCLEOTIDE SEQUENCE [LARGE SCALE GENOMIC DNA]</scope>
    <source>
        <strain evidence="2 3">DSM 18839</strain>
    </source>
</reference>
<dbReference type="Gene3D" id="1.10.8.60">
    <property type="match status" value="1"/>
</dbReference>
<name>A0A8G2BNZ9_9PROT</name>
<dbReference type="GO" id="GO:0005886">
    <property type="term" value="C:plasma membrane"/>
    <property type="evidence" value="ECO:0007669"/>
    <property type="project" value="TreeGrafter"/>
</dbReference>
<feature type="region of interest" description="Disordered" evidence="1">
    <location>
        <begin position="228"/>
        <end position="258"/>
    </location>
</feature>